<dbReference type="AlphaFoldDB" id="A0A7V0Q5S4"/>
<sequence>MQDYTYFDLLICIQEIREFLLGKKLAFIRGKGKDYYMGFKDSDLNLHFYYGYPGYRLTLTEQFPEENMMILGDKYGAILTDAKVSEDDRVAVLVFKKVKAKWALIFELTGKNSNLILINQSGIISYIARPVGPTQSRVRQLQVGMKYVPPPKPERLKLPPFFEKCPGEKEAYKIKSGYLLLNKDSHIPLGWSPCVYGEEIIFKEYSPYTVAIEAYYTLISSPSGSSRESIRKERLKEEFEKIKEFKKYKDFADLLLSSFPSSYVFESPEVHLNGVVIPVTPRKTVKEEAEKYYKLYKKFKRGYEKLKQLLNEEEVEASIQRTRKETPFQRKKREKYLEFISPGGYRVLVGRNATGNDFITFTLAHKEDIFFHVKDYSGPHVVLIKGEGPVSSEDILFAASKAAEYSKAGLGKIEVMYTERKNVYRVKGLSQGKVFLRTYKIIVVEK</sequence>
<dbReference type="Proteomes" id="UP000886381">
    <property type="component" value="Unassembled WGS sequence"/>
</dbReference>
<evidence type="ECO:0000313" key="3">
    <source>
        <dbReference type="EMBL" id="HDL60203.1"/>
    </source>
</evidence>
<dbReference type="GO" id="GO:0043023">
    <property type="term" value="F:ribosomal large subunit binding"/>
    <property type="evidence" value="ECO:0007669"/>
    <property type="project" value="TreeGrafter"/>
</dbReference>
<dbReference type="Gene3D" id="2.30.310.10">
    <property type="entry name" value="ibrinogen binding protein from staphylococcus aureus domain"/>
    <property type="match status" value="1"/>
</dbReference>
<evidence type="ECO:0000259" key="2">
    <source>
        <dbReference type="Pfam" id="PF05670"/>
    </source>
</evidence>
<accession>A0A7V0Q5S4</accession>
<dbReference type="InterPro" id="IPR008532">
    <property type="entry name" value="NFACT_RNA-bd"/>
</dbReference>
<evidence type="ECO:0000256" key="1">
    <source>
        <dbReference type="SAM" id="Coils"/>
    </source>
</evidence>
<dbReference type="GO" id="GO:0000049">
    <property type="term" value="F:tRNA binding"/>
    <property type="evidence" value="ECO:0007669"/>
    <property type="project" value="TreeGrafter"/>
</dbReference>
<dbReference type="GO" id="GO:1990112">
    <property type="term" value="C:RQC complex"/>
    <property type="evidence" value="ECO:0007669"/>
    <property type="project" value="TreeGrafter"/>
</dbReference>
<dbReference type="PANTHER" id="PTHR15239">
    <property type="entry name" value="NUCLEAR EXPORT MEDIATOR FACTOR NEMF"/>
    <property type="match status" value="1"/>
</dbReference>
<dbReference type="Pfam" id="PF05833">
    <property type="entry name" value="NFACT_N"/>
    <property type="match status" value="2"/>
</dbReference>
<organism evidence="3">
    <name type="scientific">candidate division WOR-3 bacterium</name>
    <dbReference type="NCBI Taxonomy" id="2052148"/>
    <lineage>
        <taxon>Bacteria</taxon>
        <taxon>Bacteria division WOR-3</taxon>
    </lineage>
</organism>
<dbReference type="PANTHER" id="PTHR15239:SF6">
    <property type="entry name" value="RIBOSOME QUALITY CONTROL COMPLEX SUBUNIT NEMF"/>
    <property type="match status" value="1"/>
</dbReference>
<keyword evidence="1" id="KW-0175">Coiled coil</keyword>
<name>A0A7V0Q5S4_UNCW3</name>
<protein>
    <submittedName>
        <fullName evidence="3">DUF814 domain-containing protein</fullName>
    </submittedName>
</protein>
<dbReference type="EMBL" id="DRDR01000085">
    <property type="protein sequence ID" value="HDL60203.1"/>
    <property type="molecule type" value="Genomic_DNA"/>
</dbReference>
<dbReference type="GO" id="GO:0072344">
    <property type="term" value="P:rescue of stalled ribosome"/>
    <property type="evidence" value="ECO:0007669"/>
    <property type="project" value="TreeGrafter"/>
</dbReference>
<feature type="coiled-coil region" evidence="1">
    <location>
        <begin position="296"/>
        <end position="323"/>
    </location>
</feature>
<feature type="domain" description="NFACT RNA-binding" evidence="2">
    <location>
        <begin position="335"/>
        <end position="436"/>
    </location>
</feature>
<gene>
    <name evidence="3" type="ORF">ENH14_01980</name>
</gene>
<proteinExistence type="predicted"/>
<comment type="caution">
    <text evidence="3">The sequence shown here is derived from an EMBL/GenBank/DDBJ whole genome shotgun (WGS) entry which is preliminary data.</text>
</comment>
<dbReference type="InterPro" id="IPR051608">
    <property type="entry name" value="RQC_Subunit_NEMF"/>
</dbReference>
<reference evidence="3" key="1">
    <citation type="journal article" date="2020" name="mSystems">
        <title>Genome- and Community-Level Interaction Insights into Carbon Utilization and Element Cycling Functions of Hydrothermarchaeota in Hydrothermal Sediment.</title>
        <authorList>
            <person name="Zhou Z."/>
            <person name="Liu Y."/>
            <person name="Xu W."/>
            <person name="Pan J."/>
            <person name="Luo Z.H."/>
            <person name="Li M."/>
        </authorList>
    </citation>
    <scope>NUCLEOTIDE SEQUENCE [LARGE SCALE GENOMIC DNA]</scope>
    <source>
        <strain evidence="3">HyVt-28</strain>
    </source>
</reference>
<dbReference type="Pfam" id="PF05670">
    <property type="entry name" value="NFACT-R_1"/>
    <property type="match status" value="1"/>
</dbReference>